<protein>
    <submittedName>
        <fullName evidence="1">Uncharacterized protein</fullName>
    </submittedName>
</protein>
<accession>A0A9P1G9D5</accession>
<dbReference type="OrthoDB" id="412998at2759"/>
<sequence>MAVTPFKAKAEERAKLCKKDEESPDRPAKRMCNAYEKQIDLLEYVGSFRGENAIPGSHPAALVAELFASSNDEHNTLHCQQLEAWYSEYATAVRKAPYLFKKPESIVVDPSMNDETIKVPVTCLKFCPPEDGFPVCEDWIGTFESFMFGGVELGREPLDGSLELVTDGSKALTVQSIDQIKGWTRSSIVMTFLIAASELDLSDPSALEKLKPLQPILDRCWMLPVHVTFNMGSAHRSFRNITLSFRGSERQAPSSLQLALRFSCVLEQYEKEGRHRPDMTVEQRLTDVVTEFNLSPGLQSKHRIEEDRFKAVLNLLSGTCEASRNVIREHLDGNKWHNSAFSTEQFKGSRWMLTASPKASTCPAELRKCLTVTPHSQVLHLQLVVKVFVDAGRRLRPSARSRVRMSLDQFEHLCDFACVFSYVWQEAKLLSSWNEEKDAAMAKAFFQRDYASDIEAAVTAKLSTWKPQHLSLWTDLVEQPLQPVAVASAVEIMEIEDQAQAARFREVRAKVSQDIAAMTAYNTAKDESNRRNHVVSVMHQKAQVTVGKQLCEAFMEKCCRLSLVTKKDGFDTGLDAMIRQTAANHKVTPQDVDCILYFDCTKLGVLQQAEINMLGDYAEKLLFKNPQRGVLVLIPPLLVGAESGGSLRGDMRFCSSQLWLRQSLPLGSFPKALDEKQFVVPGEAFLCHESRRSLSDLQETSQWLGGCQVSQRLLEALTGDRKNFHGAVVVHPTSYDGCLEMASMKLGFPVLASSGQGVAYNCSKEIVKNHLVEAWKNSRSPMDKCTPRYKRDPPAEELPTAPGVPELKILQISEDKLIIPRDVRQAFLSCPIWGPEWRELLKKFDADWGVAIPNPSPAPQPSAGSGPGPVDGAGFWSNYFQEDPKTLEAVKAKYGADITEFAGLDSSSSFLLCPGPVLFIHAKDAVLLRVSDSPLVCHGAGTWLLAEKAEKYLRDHPGKGIPCAWTADSVPVIIEEDGVDSSVMSLRAALQHFETKGLVEYTVGGHTCCRPPSVQQGREADCFQVGPDPANTLVWKPNNVPTRGIKAANVASAFSWPALEASPLKVVWRLRLWMTEKCIAPAKPLYFLPHDLDLAKGSCQRLI</sequence>
<dbReference type="EMBL" id="CAMXCT030003024">
    <property type="protein sequence ID" value="CAL4789334.1"/>
    <property type="molecule type" value="Genomic_DNA"/>
</dbReference>
<proteinExistence type="predicted"/>
<dbReference type="AlphaFoldDB" id="A0A9P1G9D5"/>
<gene>
    <name evidence="1" type="ORF">C1SCF055_LOCUS28009</name>
</gene>
<name>A0A9P1G9D5_9DINO</name>
<evidence type="ECO:0000313" key="3">
    <source>
        <dbReference type="Proteomes" id="UP001152797"/>
    </source>
</evidence>
<keyword evidence="3" id="KW-1185">Reference proteome</keyword>
<dbReference type="Proteomes" id="UP001152797">
    <property type="component" value="Unassembled WGS sequence"/>
</dbReference>
<organism evidence="1">
    <name type="scientific">Cladocopium goreaui</name>
    <dbReference type="NCBI Taxonomy" id="2562237"/>
    <lineage>
        <taxon>Eukaryota</taxon>
        <taxon>Sar</taxon>
        <taxon>Alveolata</taxon>
        <taxon>Dinophyceae</taxon>
        <taxon>Suessiales</taxon>
        <taxon>Symbiodiniaceae</taxon>
        <taxon>Cladocopium</taxon>
    </lineage>
</organism>
<dbReference type="EMBL" id="CAMXCT020003024">
    <property type="protein sequence ID" value="CAL1155397.1"/>
    <property type="molecule type" value="Genomic_DNA"/>
</dbReference>
<comment type="caution">
    <text evidence="1">The sequence shown here is derived from an EMBL/GenBank/DDBJ whole genome shotgun (WGS) entry which is preliminary data.</text>
</comment>
<dbReference type="EMBL" id="CAMXCT010003024">
    <property type="protein sequence ID" value="CAI4002022.1"/>
    <property type="molecule type" value="Genomic_DNA"/>
</dbReference>
<evidence type="ECO:0000313" key="2">
    <source>
        <dbReference type="EMBL" id="CAL1155397.1"/>
    </source>
</evidence>
<evidence type="ECO:0000313" key="1">
    <source>
        <dbReference type="EMBL" id="CAI4002022.1"/>
    </source>
</evidence>
<reference evidence="1" key="1">
    <citation type="submission" date="2022-10" db="EMBL/GenBank/DDBJ databases">
        <authorList>
            <person name="Chen Y."/>
            <person name="Dougan E. K."/>
            <person name="Chan C."/>
            <person name="Rhodes N."/>
            <person name="Thang M."/>
        </authorList>
    </citation>
    <scope>NUCLEOTIDE SEQUENCE</scope>
</reference>
<reference evidence="2" key="2">
    <citation type="submission" date="2024-04" db="EMBL/GenBank/DDBJ databases">
        <authorList>
            <person name="Chen Y."/>
            <person name="Shah S."/>
            <person name="Dougan E. K."/>
            <person name="Thang M."/>
            <person name="Chan C."/>
        </authorList>
    </citation>
    <scope>NUCLEOTIDE SEQUENCE [LARGE SCALE GENOMIC DNA]</scope>
</reference>